<proteinExistence type="predicted"/>
<feature type="region of interest" description="Disordered" evidence="1">
    <location>
        <begin position="63"/>
        <end position="124"/>
    </location>
</feature>
<organism evidence="2 3">
    <name type="scientific">Acropora cervicornis</name>
    <name type="common">Staghorn coral</name>
    <dbReference type="NCBI Taxonomy" id="6130"/>
    <lineage>
        <taxon>Eukaryota</taxon>
        <taxon>Metazoa</taxon>
        <taxon>Cnidaria</taxon>
        <taxon>Anthozoa</taxon>
        <taxon>Hexacorallia</taxon>
        <taxon>Scleractinia</taxon>
        <taxon>Astrocoeniina</taxon>
        <taxon>Acroporidae</taxon>
        <taxon>Acropora</taxon>
    </lineage>
</organism>
<reference evidence="2" key="2">
    <citation type="journal article" date="2023" name="Science">
        <title>Genomic signatures of disease resistance in endangered staghorn corals.</title>
        <authorList>
            <person name="Vollmer S.V."/>
            <person name="Selwyn J.D."/>
            <person name="Despard B.A."/>
            <person name="Roesel C.L."/>
        </authorList>
    </citation>
    <scope>NUCLEOTIDE SEQUENCE</scope>
    <source>
        <strain evidence="2">K2</strain>
    </source>
</reference>
<dbReference type="AlphaFoldDB" id="A0AAD9PXD2"/>
<feature type="compositionally biased region" description="Basic and acidic residues" evidence="1">
    <location>
        <begin position="87"/>
        <end position="104"/>
    </location>
</feature>
<feature type="region of interest" description="Disordered" evidence="1">
    <location>
        <begin position="1"/>
        <end position="27"/>
    </location>
</feature>
<protein>
    <submittedName>
        <fullName evidence="2">Uncharacterized protein</fullName>
    </submittedName>
</protein>
<evidence type="ECO:0000313" key="2">
    <source>
        <dbReference type="EMBL" id="KAK2550405.1"/>
    </source>
</evidence>
<reference evidence="2" key="1">
    <citation type="journal article" date="2023" name="G3 (Bethesda)">
        <title>Whole genome assembly and annotation of the endangered Caribbean coral Acropora cervicornis.</title>
        <authorList>
            <person name="Selwyn J.D."/>
            <person name="Vollmer S.V."/>
        </authorList>
    </citation>
    <scope>NUCLEOTIDE SEQUENCE</scope>
    <source>
        <strain evidence="2">K2</strain>
    </source>
</reference>
<evidence type="ECO:0000313" key="3">
    <source>
        <dbReference type="Proteomes" id="UP001249851"/>
    </source>
</evidence>
<keyword evidence="3" id="KW-1185">Reference proteome</keyword>
<accession>A0AAD9PXD2</accession>
<feature type="region of interest" description="Disordered" evidence="1">
    <location>
        <begin position="164"/>
        <end position="185"/>
    </location>
</feature>
<dbReference type="Proteomes" id="UP001249851">
    <property type="component" value="Unassembled WGS sequence"/>
</dbReference>
<comment type="caution">
    <text evidence="2">The sequence shown here is derived from an EMBL/GenBank/DDBJ whole genome shotgun (WGS) entry which is preliminary data.</text>
</comment>
<evidence type="ECO:0000256" key="1">
    <source>
        <dbReference type="SAM" id="MobiDB-lite"/>
    </source>
</evidence>
<name>A0AAD9PXD2_ACRCE</name>
<dbReference type="EMBL" id="JARQWQ010000111">
    <property type="protein sequence ID" value="KAK2550405.1"/>
    <property type="molecule type" value="Genomic_DNA"/>
</dbReference>
<gene>
    <name evidence="2" type="ORF">P5673_028924</name>
</gene>
<feature type="compositionally biased region" description="Basic and acidic residues" evidence="1">
    <location>
        <begin position="63"/>
        <end position="72"/>
    </location>
</feature>
<sequence length="185" mass="21101">MASAQVVETSVTNNSPSQDSYNPDDLFQSSQPVFESFQLCSEVSVASDDPVHALDFFGTSRNFRIENGDNSRQKGSTQLEKRKKHYWQTDEEKGNWEEKSVCENHRKKRKKGCGEADESSTIPDSTVKVFTSQLNIDDESAKYNSERLLEGHKEQINQMRRKHHINVKGSDIPDPVESFSSLQER</sequence>